<name>A0A7W9ILQ3_9ACTN</name>
<organism evidence="3 4">
    <name type="scientific">Streptosporangium becharense</name>
    <dbReference type="NCBI Taxonomy" id="1816182"/>
    <lineage>
        <taxon>Bacteria</taxon>
        <taxon>Bacillati</taxon>
        <taxon>Actinomycetota</taxon>
        <taxon>Actinomycetes</taxon>
        <taxon>Streptosporangiales</taxon>
        <taxon>Streptosporangiaceae</taxon>
        <taxon>Streptosporangium</taxon>
    </lineage>
</organism>
<accession>A0A7W9ILQ3</accession>
<evidence type="ECO:0000313" key="3">
    <source>
        <dbReference type="EMBL" id="MBB5822636.1"/>
    </source>
</evidence>
<sequence length="103" mass="10704">MLEKLILAGLVAVAPAAVPVTSPPAVTGAPCPPWSPCAAVNCGPGRICVPSPKQCITTPCPQYECVEPRPAARPLPPSRPLPHPWPLPRPWPLPAETGNVPLA</sequence>
<keyword evidence="4" id="KW-1185">Reference proteome</keyword>
<proteinExistence type="predicted"/>
<feature type="chain" id="PRO_5039525748" evidence="2">
    <location>
        <begin position="17"/>
        <end position="103"/>
    </location>
</feature>
<dbReference type="EMBL" id="JACHMP010000001">
    <property type="protein sequence ID" value="MBB5822636.1"/>
    <property type="molecule type" value="Genomic_DNA"/>
</dbReference>
<evidence type="ECO:0000256" key="2">
    <source>
        <dbReference type="SAM" id="SignalP"/>
    </source>
</evidence>
<dbReference type="Proteomes" id="UP000540685">
    <property type="component" value="Unassembled WGS sequence"/>
</dbReference>
<evidence type="ECO:0000313" key="4">
    <source>
        <dbReference type="Proteomes" id="UP000540685"/>
    </source>
</evidence>
<gene>
    <name evidence="3" type="ORF">F4562_005698</name>
</gene>
<keyword evidence="2" id="KW-0732">Signal</keyword>
<evidence type="ECO:0000256" key="1">
    <source>
        <dbReference type="SAM" id="MobiDB-lite"/>
    </source>
</evidence>
<comment type="caution">
    <text evidence="3">The sequence shown here is derived from an EMBL/GenBank/DDBJ whole genome shotgun (WGS) entry which is preliminary data.</text>
</comment>
<dbReference type="AlphaFoldDB" id="A0A7W9ILQ3"/>
<feature type="compositionally biased region" description="Pro residues" evidence="1">
    <location>
        <begin position="71"/>
        <end position="93"/>
    </location>
</feature>
<feature type="region of interest" description="Disordered" evidence="1">
    <location>
        <begin position="71"/>
        <end position="103"/>
    </location>
</feature>
<reference evidence="3 4" key="1">
    <citation type="submission" date="2020-08" db="EMBL/GenBank/DDBJ databases">
        <title>Sequencing the genomes of 1000 actinobacteria strains.</title>
        <authorList>
            <person name="Klenk H.-P."/>
        </authorList>
    </citation>
    <scope>NUCLEOTIDE SEQUENCE [LARGE SCALE GENOMIC DNA]</scope>
    <source>
        <strain evidence="3 4">DSM 46887</strain>
    </source>
</reference>
<protein>
    <submittedName>
        <fullName evidence="3">Uncharacterized protein</fullName>
    </submittedName>
</protein>
<feature type="signal peptide" evidence="2">
    <location>
        <begin position="1"/>
        <end position="16"/>
    </location>
</feature>